<keyword evidence="2" id="KW-0472">Membrane</keyword>
<dbReference type="EMBL" id="CAUYUJ010000144">
    <property type="protein sequence ID" value="CAK0788942.1"/>
    <property type="molecule type" value="Genomic_DNA"/>
</dbReference>
<evidence type="ECO:0000313" key="3">
    <source>
        <dbReference type="EMBL" id="CAK0788942.1"/>
    </source>
</evidence>
<accession>A0ABN9PCP6</accession>
<dbReference type="InterPro" id="IPR027960">
    <property type="entry name" value="DUF4519"/>
</dbReference>
<dbReference type="Proteomes" id="UP001189429">
    <property type="component" value="Unassembled WGS sequence"/>
</dbReference>
<protein>
    <submittedName>
        <fullName evidence="3">Uncharacterized protein</fullName>
    </submittedName>
</protein>
<feature type="compositionally biased region" description="Basic and acidic residues" evidence="1">
    <location>
        <begin position="1"/>
        <end position="15"/>
    </location>
</feature>
<reference evidence="3" key="1">
    <citation type="submission" date="2023-10" db="EMBL/GenBank/DDBJ databases">
        <authorList>
            <person name="Chen Y."/>
            <person name="Shah S."/>
            <person name="Dougan E. K."/>
            <person name="Thang M."/>
            <person name="Chan C."/>
        </authorList>
    </citation>
    <scope>NUCLEOTIDE SEQUENCE [LARGE SCALE GENOMIC DNA]</scope>
</reference>
<keyword evidence="2" id="KW-1133">Transmembrane helix</keyword>
<sequence>MARQLAGKEKKETPAQKRARKQSNAEAQQYVQYVLGGLGGVVIILAMFLLWKAHM</sequence>
<proteinExistence type="predicted"/>
<organism evidence="3 4">
    <name type="scientific">Prorocentrum cordatum</name>
    <dbReference type="NCBI Taxonomy" id="2364126"/>
    <lineage>
        <taxon>Eukaryota</taxon>
        <taxon>Sar</taxon>
        <taxon>Alveolata</taxon>
        <taxon>Dinophyceae</taxon>
        <taxon>Prorocentrales</taxon>
        <taxon>Prorocentraceae</taxon>
        <taxon>Prorocentrum</taxon>
    </lineage>
</organism>
<evidence type="ECO:0000256" key="2">
    <source>
        <dbReference type="SAM" id="Phobius"/>
    </source>
</evidence>
<comment type="caution">
    <text evidence="3">The sequence shown here is derived from an EMBL/GenBank/DDBJ whole genome shotgun (WGS) entry which is preliminary data.</text>
</comment>
<dbReference type="Pfam" id="PF15012">
    <property type="entry name" value="DUF4519"/>
    <property type="match status" value="1"/>
</dbReference>
<evidence type="ECO:0000313" key="4">
    <source>
        <dbReference type="Proteomes" id="UP001189429"/>
    </source>
</evidence>
<evidence type="ECO:0000256" key="1">
    <source>
        <dbReference type="SAM" id="MobiDB-lite"/>
    </source>
</evidence>
<keyword evidence="4" id="KW-1185">Reference proteome</keyword>
<feature type="region of interest" description="Disordered" evidence="1">
    <location>
        <begin position="1"/>
        <end position="25"/>
    </location>
</feature>
<keyword evidence="2" id="KW-0812">Transmembrane</keyword>
<feature type="transmembrane region" description="Helical" evidence="2">
    <location>
        <begin position="30"/>
        <end position="51"/>
    </location>
</feature>
<gene>
    <name evidence="3" type="ORF">PCOR1329_LOCUS656</name>
</gene>
<name>A0ABN9PCP6_9DINO</name>